<dbReference type="EMBL" id="JAEMGP010000009">
    <property type="protein sequence ID" value="KAG5204837.1"/>
    <property type="molecule type" value="Genomic_DNA"/>
</dbReference>
<protein>
    <submittedName>
        <fullName evidence="2">Uncharacterized protein</fullName>
    </submittedName>
</protein>
<dbReference type="AlphaFoldDB" id="A0A836ABC4"/>
<organism evidence="2 3">
    <name type="scientific">Ovis aries</name>
    <name type="common">Sheep</name>
    <dbReference type="NCBI Taxonomy" id="9940"/>
    <lineage>
        <taxon>Eukaryota</taxon>
        <taxon>Metazoa</taxon>
        <taxon>Chordata</taxon>
        <taxon>Craniata</taxon>
        <taxon>Vertebrata</taxon>
        <taxon>Euteleostomi</taxon>
        <taxon>Mammalia</taxon>
        <taxon>Eutheria</taxon>
        <taxon>Laurasiatheria</taxon>
        <taxon>Artiodactyla</taxon>
        <taxon>Ruminantia</taxon>
        <taxon>Pecora</taxon>
        <taxon>Bovidae</taxon>
        <taxon>Caprinae</taxon>
        <taxon>Ovis</taxon>
    </lineage>
</organism>
<feature type="region of interest" description="Disordered" evidence="1">
    <location>
        <begin position="1"/>
        <end position="41"/>
    </location>
</feature>
<evidence type="ECO:0000313" key="3">
    <source>
        <dbReference type="Proteomes" id="UP000664991"/>
    </source>
</evidence>
<comment type="caution">
    <text evidence="2">The sequence shown here is derived from an EMBL/GenBank/DDBJ whole genome shotgun (WGS) entry which is preliminary data.</text>
</comment>
<sequence length="94" mass="9899">MPAAPAERPSATSGPKPSFARGARSVPGGGGFFSSPSGVSSPLLERRAPAWLGFSSLLVVPDREVDQTKVRVDEMDVTSSPDLAKEIVMKRTCL</sequence>
<name>A0A836ABC4_SHEEP</name>
<evidence type="ECO:0000313" key="2">
    <source>
        <dbReference type="EMBL" id="KAG5204837.1"/>
    </source>
</evidence>
<dbReference type="Proteomes" id="UP000664991">
    <property type="component" value="Unassembled WGS sequence"/>
</dbReference>
<proteinExistence type="predicted"/>
<accession>A0A836ABC4</accession>
<evidence type="ECO:0000256" key="1">
    <source>
        <dbReference type="SAM" id="MobiDB-lite"/>
    </source>
</evidence>
<gene>
    <name evidence="2" type="ORF">JEQ12_019282</name>
</gene>
<reference evidence="2 3" key="1">
    <citation type="submission" date="2020-12" db="EMBL/GenBank/DDBJ databases">
        <title>De novo assembly of Tibetan sheep genome.</title>
        <authorList>
            <person name="Li X."/>
        </authorList>
    </citation>
    <scope>NUCLEOTIDE SEQUENCE [LARGE SCALE GENOMIC DNA]</scope>
    <source>
        <tissue evidence="2">Heart</tissue>
    </source>
</reference>